<protein>
    <submittedName>
        <fullName evidence="8">Amino acid adenylation domain-containing protein</fullName>
    </submittedName>
</protein>
<dbReference type="SMART" id="SM00823">
    <property type="entry name" value="PKS_PP"/>
    <property type="match status" value="3"/>
</dbReference>
<evidence type="ECO:0000259" key="7">
    <source>
        <dbReference type="PROSITE" id="PS50075"/>
    </source>
</evidence>
<dbReference type="NCBIfam" id="TIGR01733">
    <property type="entry name" value="AA-adenyl-dom"/>
    <property type="match status" value="3"/>
</dbReference>
<dbReference type="Gene3D" id="3.30.559.30">
    <property type="entry name" value="Nonribosomal peptide synthetase, condensation domain"/>
    <property type="match status" value="5"/>
</dbReference>
<dbReference type="PROSITE" id="PS50075">
    <property type="entry name" value="CARRIER"/>
    <property type="match status" value="3"/>
</dbReference>
<dbReference type="NCBIfam" id="TIGR01720">
    <property type="entry name" value="NRPS-para261"/>
    <property type="match status" value="2"/>
</dbReference>
<dbReference type="InterPro" id="IPR010071">
    <property type="entry name" value="AA_adenyl_dom"/>
</dbReference>
<dbReference type="Proteomes" id="UP001596514">
    <property type="component" value="Unassembled WGS sequence"/>
</dbReference>
<dbReference type="InterPro" id="IPR020806">
    <property type="entry name" value="PKS_PP-bd"/>
</dbReference>
<dbReference type="InterPro" id="IPR042099">
    <property type="entry name" value="ANL_N_sf"/>
</dbReference>
<evidence type="ECO:0000256" key="4">
    <source>
        <dbReference type="ARBA" id="ARBA00022737"/>
    </source>
</evidence>
<feature type="compositionally biased region" description="Low complexity" evidence="6">
    <location>
        <begin position="3137"/>
        <end position="3168"/>
    </location>
</feature>
<keyword evidence="9" id="KW-1185">Reference proteome</keyword>
<dbReference type="Gene3D" id="3.30.559.10">
    <property type="entry name" value="Chloramphenicol acetyltransferase-like domain"/>
    <property type="match status" value="5"/>
</dbReference>
<dbReference type="SUPFAM" id="SSF47336">
    <property type="entry name" value="ACP-like"/>
    <property type="match status" value="3"/>
</dbReference>
<evidence type="ECO:0000313" key="8">
    <source>
        <dbReference type="EMBL" id="MFC7598933.1"/>
    </source>
</evidence>
<feature type="region of interest" description="Disordered" evidence="6">
    <location>
        <begin position="3804"/>
        <end position="3824"/>
    </location>
</feature>
<feature type="domain" description="Carrier" evidence="7">
    <location>
        <begin position="2456"/>
        <end position="2531"/>
    </location>
</feature>
<dbReference type="Gene3D" id="2.30.38.10">
    <property type="entry name" value="Luciferase, Domain 3"/>
    <property type="match status" value="1"/>
</dbReference>
<accession>A0ABW2SSG7</accession>
<keyword evidence="4" id="KW-0677">Repeat</keyword>
<sequence>MSAAQSGIWDAQRIIPGEPLYIAQYIEISGPVDPEVFATAVRLAAGEVDAVHVRIIGGETEEAGRAGRVGQIVEEREVPCPFLDLAGGEPGDGGLGAERAALQWMREDLRSPFREDALVATALIRIAPDRHLWYLRCHHVVMDGYSGPMIAQRLAEVYTALADGRDPGPGGFQSLATLLEEDAAYRASDHFQADRRHWHGRLADLSAVPALSPGTTATSRFNRRSATLGEHDAAALTEAALSHGTAVSGFMIAAIAAFVGRLTGAREVVLGLAVTARTTPAARRTPGMLSNVLPLRLTVSPQTTFGELSAQVTREVGRLLVHQRYRYEDLRRELRGTVGDRLFGPVVNIMRFDYDLKFAGHTAVAHPLCTGPVEDLSINLYDGSDGRGVRIDFDGHPDLYGEALLADHHGRFLRFLTRVAQAGPGIRVGAVELLDEAEHMLLADWGAAPREVPPGTAVSLFEDRVRRAPGAVAVVEGDTEITYAELNARANRLAHHLIALGAGPDRYVGLSVPRSLDMTVAFLGILKSGAAYLPLDPGHPPERLATMLADAAPSAVVTRADAGFHTPPGVEVVQMDTWTGDGLPATDPVTGLLPEHPAYVVYTSGSTGRPKGVVVTHAGLPAYARTEIDRYAVTEDSRVLQFASIGFDGAVLEWLMALSAGAALVPVPAGVYGGEPLGRFLAEARVTHAFITPAALATVPVRPLPGLRTLLVGGEACRPELVRRWSAGRRMINVYGPTETTVVVTCSDPLTLPGETPIGRPVYDARLHVLDAGLRPVPPGSTGELYVSGPSLARGYLDRPGLTAERFVADPFVPGGRMYRTGDLVRWGADGQLHYVDRADQQVKVRGFRIELGEIEAVLAAHSGVEQAAVLARRDRGPEPGGDLRLVGYVVGGASAEELRRHLRRSLPEYMVPAAIVTLDEMPLTTNGKLDRRALPEPAGETSGREPATDRERLLAGLFAEVLGLPRAGADDGFFDLGGDSILAIRFVSRAREVGLALTPKQVFQHQTPEALALVAHVAEEPADGTDPNGPADDGTGAVDLTPIVAWLAEGEGPIEGFSQSVVLRVPPDLGLDDLTAAVQIVLDHHDALRLRTSTPSAGAGAWELEIAPAGAVLAADCVRRVEVSNVPDEVDETVAGYAERVRGELDPGTGRMVRVVWFDAGRERSGRLLLVIHHLAVDGVSWRILLPDLLAAWSAGRAGTEVRLPEPTTSFRAWARLLQAEAVNPARVADLPAWTALLTPSPPTSPARALPREALPPAAPVRERGTWGERRETVVELPADVAGSLLGSVPGAFHGNADDVLLAGLAAAVARWSGRRSVLVDLEGHGRQQILPGVDLSATVGWFTAVHPVRIDAGPVDWADLKNGGQAAGQAVKRVKEQLRALPDPLGYGLLRHLNPDTAPALAALPQPEIGFNYLGRITSSGLDWEPVAGGLSGGQDAAAPLRHGIQIDAIALGDVLRVTWTWDPTRHADNRIAELATAWSEALTGISRHVGGGLTPSDVAVPLTQDDLDELGPGLQDVWPLAPLQHGLFFHSLLEVDVYTAQLTLDLSGPLDAPRLRAAAERLVRGHPNLRVSFELRGDPVQLVHRRVEVPWREVAGIDAETVAAEERARRFDLSRPPLLRFALVRLGPGRHRLILTNHHILLDGWSTPLLAAELFALYSGQEPVPAPPYENYLAWLVGQDGESTRRAWEHALDGFDEPTLVAPHAPAEPVAPARVTAELDDGRTRALTALARTRSSTLSTVMQAAFGLLLGRLTGRRDVVFGGTVSGRPPELPGVERMVGLFINTLPVRVRLDPAETVGDLLRRLRDEQAELLPHHHVGLAEIRRGPLFDALLVMENYPVDSRTAIGDLDLTSADVADATHYPITLLVVPGDVLRFRLQYRPDVFTEAEAAALLDRFLGLLAELVAEPDTAVGRLDGLSSGEPVPDHRDDTAADVPRTTLAALFEAQVTRTPDATALVFEGDELSYATFNARANRLARLLVAEHGVGAERVVALMLPRSPDLLVAMYAVIKAGAAYLPVDPGLPAARIASMLDDSRPVLVIDGDWLGRADASGYPASDLGLPLVPENPAYVIYTSGSTGRPKGVVVTHGAIVNRLLWAQSEYRLGPADRVLQKTPAGFDVSVWEFFWPLQTGAALVVARPDGHRDPSYLAGLIDSERITVLHFVPSMLAAFLEAVPPSGSPEMSGTGAALRFLICSGEALPPALADEAAARLGVPVHNLYGPTEAAVDVTFWEHRPGTETASVPIGHPVWNTRLHVLDSWLRPVPAGVEGELYLAGAQLARGYLGRAGLTAERFVACPFGGRGGRMYRTGDVVRRRGDGVVEFVGRVDQQVKVRGFRIEPGEVEAVLARHGSVSRVVVVVREDRPGDRRLVAYVVPAEGVSAERVSAEGEAASVGAGPVLDVGELRRFAGEVLPEFMVPSAVVVLGALPVTGNGKLDRAALPAPEVISEPGRGARSVVEEILCGVFAEVLGVERVGVEESFFELGGDSLLAMRLVGRVRSVLGVEVSVRAVFEASTVAGLAAWIGGVGGGGVRRRVVARAEAGVVPLSFGQRRLWFLNRLGVGAGVYNVPVVLRLVGGVDAGVLGVALRDVVGRHESLRTVFPEVDGVACQRVLDTAEVPFDQVSVGEGELADGLRAFAGRGFDLEAELPLRVRLFTLNPGEHVLALVLHHIAGDGWSMAPLARDVLAAYAARSRGVAPGFVPLPVQYADYAVWQRELLGSESDPGSLVSAQVAFWRSRLAGLPEELALPFDRPRPAVASHRGGTVPVTVGAETGRRLRALAREMNATVFMVVQAGLAALLTRLGAGSDVPIGSVVAGRVDEALDDLVGMFVNTLVLRTDTSGNPAFRELVGRVREVDLAAYGHQDLPFERLVEIVAPARSMARHPLFQVALAFQNNPVPVLEVDGLEIRQEPLDLGVARFDLLMSLTETGDGLTGVVEYAADLFDRVTVEEMVVRFGRLLESVVADPGVRLSEIDLLGPVEREVILGEWAGRGVVSAGSTLVEEFEAQVAASPDAVAVVCEGVEVSYGELDARAGVLAGVLVAAGVGPEGLVVLVVPRSVELVVAVVAVVKAGGGYVPVDPSYPVERVAQIVGDAAPVVAVVVPGTEGVLPAGMARVVLDGSQVLVEEPWRDAPTSTSAPASASVLTPSPSSSPASTSAPAPASVPVSAVGGGRGVLPGHPAYVIFTSGSTGRPKGVVVSQGSVTRLLASTREWFGFGNSDVWVLFHSYAFDFSVWELWGALLSGGRLVVVSFEVSRSPVEFLELLVECGVTVLNQTPSAFYQLMAAERDLGGADLSLRYVIFGGEALEVGRLRDWYDRHSESAPLLVNMYGITETTVHVTYAALNRRMAEDGASSAIGVGIPDLRLYVLDEFLRPVPVGVVGELYVAGPGLARGYVGRAGLTAERFVACPFGGRGGRMYRSGDLVRWGRGGGLEYVGRVDQQVKVRGFRIELGEVEAVLAAHPLVADVAVVVREDRPGDRRLVAYVVADATDTAMDLSGGLDVGGLRRFAGEVLPDYMVPSAVVVVEALPLTGNGKLDRAALPAPSVSGVGSGQVAGGVLTAREEVLCALFAEVLGVERVGVDEGFFDLGGDSIVAIRLVARGRAAGVVFSPRDVFRYQSVRELAAVAVEERQRRGEPEGAGVGWFPATPIMAWLAEREGPVAGYSQTVVLQVPPGLGLDRLTSAVRVVLDHHDVLRLRVSVDGGYEVAPRGAVAAGGCVRRVEVSGDLAAAVAEEAVVSRSGLDPETGRLVRVAWLDAGAEVSGRLVVTVHHLAVDGVSWRILLPDLFTAWHATGQEAAPPAAAHEEAAHEGAPREATAQEGIALEAATQEAVGRGTVPVLEPVPTSFRTWAHRLHDEAPNRVGELDHWAEILDGPDPRIGRRSLDPRLDTAATLRSLRRTLPPERAEPLLAAVPAAFHGRVNDVLLAGLALAVTHWRRRRGARGTSVLLDLEGHGREEIFPDVDLSRTVGWFTTIHPVRLDPGLTGWSDERAAAQAIKKVKEQLRALPDPLGYGMLRHLAPETAQKLAELPRPQIVFNYLGRVAVTEGDWNLVPTEIGGYDPGMPVAHVLEVNVTTHDRPDGPHLEAVWSWPEGVLDEAEVAELAETWFEALAGLAEHGAGGHTPSDLLVDLDQGEIDRIQAAWEKR</sequence>
<dbReference type="NCBIfam" id="NF003417">
    <property type="entry name" value="PRK04813.1"/>
    <property type="match status" value="4"/>
</dbReference>
<dbReference type="EMBL" id="JBHTEE010000001">
    <property type="protein sequence ID" value="MFC7598933.1"/>
    <property type="molecule type" value="Genomic_DNA"/>
</dbReference>
<evidence type="ECO:0000256" key="1">
    <source>
        <dbReference type="ARBA" id="ARBA00001957"/>
    </source>
</evidence>
<dbReference type="InterPro" id="IPR009081">
    <property type="entry name" value="PP-bd_ACP"/>
</dbReference>
<dbReference type="CDD" id="cd17652">
    <property type="entry name" value="A_NRPS_CmdD_like"/>
    <property type="match status" value="1"/>
</dbReference>
<reference evidence="9" key="1">
    <citation type="journal article" date="2019" name="Int. J. Syst. Evol. Microbiol.">
        <title>The Global Catalogue of Microorganisms (GCM) 10K type strain sequencing project: providing services to taxonomists for standard genome sequencing and annotation.</title>
        <authorList>
            <consortium name="The Broad Institute Genomics Platform"/>
            <consortium name="The Broad Institute Genome Sequencing Center for Infectious Disease"/>
            <person name="Wu L."/>
            <person name="Ma J."/>
        </authorList>
    </citation>
    <scope>NUCLEOTIDE SEQUENCE [LARGE SCALE GENOMIC DNA]</scope>
    <source>
        <strain evidence="9">JCM 10083</strain>
    </source>
</reference>
<proteinExistence type="predicted"/>
<feature type="domain" description="Carrier" evidence="7">
    <location>
        <begin position="946"/>
        <end position="1020"/>
    </location>
</feature>
<dbReference type="PROSITE" id="PS00455">
    <property type="entry name" value="AMP_BINDING"/>
    <property type="match status" value="3"/>
</dbReference>
<evidence type="ECO:0000256" key="5">
    <source>
        <dbReference type="ARBA" id="ARBA00023194"/>
    </source>
</evidence>
<dbReference type="Gene3D" id="3.40.50.12780">
    <property type="entry name" value="N-terminal domain of ligase-like"/>
    <property type="match status" value="2"/>
</dbReference>
<dbReference type="InterPro" id="IPR036736">
    <property type="entry name" value="ACP-like_sf"/>
</dbReference>
<dbReference type="InterPro" id="IPR001242">
    <property type="entry name" value="Condensation_dom"/>
</dbReference>
<dbReference type="CDD" id="cd17646">
    <property type="entry name" value="A_NRPS_AB3403-like"/>
    <property type="match status" value="1"/>
</dbReference>
<dbReference type="PANTHER" id="PTHR45527:SF1">
    <property type="entry name" value="FATTY ACID SYNTHASE"/>
    <property type="match status" value="1"/>
</dbReference>
<dbReference type="InterPro" id="IPR020845">
    <property type="entry name" value="AMP-binding_CS"/>
</dbReference>
<dbReference type="RefSeq" id="WP_386274248.1">
    <property type="nucleotide sequence ID" value="NZ_JBHSIJ010000002.1"/>
</dbReference>
<evidence type="ECO:0000256" key="3">
    <source>
        <dbReference type="ARBA" id="ARBA00022553"/>
    </source>
</evidence>
<dbReference type="Pfam" id="PF00668">
    <property type="entry name" value="Condensation"/>
    <property type="match status" value="6"/>
</dbReference>
<dbReference type="PANTHER" id="PTHR45527">
    <property type="entry name" value="NONRIBOSOMAL PEPTIDE SYNTHETASE"/>
    <property type="match status" value="1"/>
</dbReference>
<dbReference type="Pfam" id="PF13193">
    <property type="entry name" value="AMP-binding_C"/>
    <property type="match status" value="3"/>
</dbReference>
<dbReference type="Gene3D" id="3.30.300.30">
    <property type="match status" value="3"/>
</dbReference>
<evidence type="ECO:0000256" key="6">
    <source>
        <dbReference type="SAM" id="MobiDB-lite"/>
    </source>
</evidence>
<dbReference type="Gene3D" id="3.40.50.980">
    <property type="match status" value="2"/>
</dbReference>
<dbReference type="InterPro" id="IPR006162">
    <property type="entry name" value="Ppantetheine_attach_site"/>
</dbReference>
<dbReference type="InterPro" id="IPR000873">
    <property type="entry name" value="AMP-dep_synth/lig_dom"/>
</dbReference>
<dbReference type="PROSITE" id="PS00012">
    <property type="entry name" value="PHOSPHOPANTETHEINE"/>
    <property type="match status" value="1"/>
</dbReference>
<gene>
    <name evidence="8" type="ORF">ACFQVD_02285</name>
</gene>
<dbReference type="Pfam" id="PF00501">
    <property type="entry name" value="AMP-binding"/>
    <property type="match status" value="3"/>
</dbReference>
<organism evidence="8 9">
    <name type="scientific">Streptosporangium amethystogenes subsp. fukuiense</name>
    <dbReference type="NCBI Taxonomy" id="698418"/>
    <lineage>
        <taxon>Bacteria</taxon>
        <taxon>Bacillati</taxon>
        <taxon>Actinomycetota</taxon>
        <taxon>Actinomycetes</taxon>
        <taxon>Streptosporangiales</taxon>
        <taxon>Streptosporangiaceae</taxon>
        <taxon>Streptosporangium</taxon>
    </lineage>
</organism>
<dbReference type="InterPro" id="IPR045851">
    <property type="entry name" value="AMP-bd_C_sf"/>
</dbReference>
<evidence type="ECO:0000313" key="9">
    <source>
        <dbReference type="Proteomes" id="UP001596514"/>
    </source>
</evidence>
<keyword evidence="3" id="KW-0597">Phosphoprotein</keyword>
<dbReference type="InterPro" id="IPR010060">
    <property type="entry name" value="NRPS_synth"/>
</dbReference>
<dbReference type="SUPFAM" id="SSF52777">
    <property type="entry name" value="CoA-dependent acyltransferases"/>
    <property type="match status" value="10"/>
</dbReference>
<feature type="domain" description="Carrier" evidence="7">
    <location>
        <begin position="3563"/>
        <end position="3637"/>
    </location>
</feature>
<comment type="cofactor">
    <cofactor evidence="1">
        <name>pantetheine 4'-phosphate</name>
        <dbReference type="ChEBI" id="CHEBI:47942"/>
    </cofactor>
</comment>
<dbReference type="Gene3D" id="1.10.1200.10">
    <property type="entry name" value="ACP-like"/>
    <property type="match status" value="3"/>
</dbReference>
<dbReference type="Pfam" id="PF00550">
    <property type="entry name" value="PP-binding"/>
    <property type="match status" value="3"/>
</dbReference>
<keyword evidence="5" id="KW-0045">Antibiotic biosynthesis</keyword>
<dbReference type="InterPro" id="IPR025110">
    <property type="entry name" value="AMP-bd_C"/>
</dbReference>
<keyword evidence="2" id="KW-0596">Phosphopantetheine</keyword>
<feature type="region of interest" description="Disordered" evidence="6">
    <location>
        <begin position="3134"/>
        <end position="3168"/>
    </location>
</feature>
<feature type="compositionally biased region" description="Basic and acidic residues" evidence="6">
    <location>
        <begin position="3810"/>
        <end position="3820"/>
    </location>
</feature>
<dbReference type="CDD" id="cd17643">
    <property type="entry name" value="A_NRPS_Cytc1-like"/>
    <property type="match status" value="1"/>
</dbReference>
<comment type="caution">
    <text evidence="8">The sequence shown here is derived from an EMBL/GenBank/DDBJ whole genome shotgun (WGS) entry which is preliminary data.</text>
</comment>
<dbReference type="CDD" id="cd19543">
    <property type="entry name" value="DCL_NRPS"/>
    <property type="match status" value="1"/>
</dbReference>
<dbReference type="InterPro" id="IPR023213">
    <property type="entry name" value="CAT-like_dom_sf"/>
</dbReference>
<evidence type="ECO:0000256" key="2">
    <source>
        <dbReference type="ARBA" id="ARBA00022450"/>
    </source>
</evidence>
<name>A0ABW2SSG7_9ACTN</name>
<dbReference type="CDD" id="cd19540">
    <property type="entry name" value="LCL_NRPS-like"/>
    <property type="match status" value="1"/>
</dbReference>
<dbReference type="SUPFAM" id="SSF56801">
    <property type="entry name" value="Acetyl-CoA synthetase-like"/>
    <property type="match status" value="3"/>
</dbReference>